<gene>
    <name evidence="2" type="ORF">CVT24_009379</name>
</gene>
<reference evidence="2 3" key="1">
    <citation type="journal article" date="2018" name="Evol. Lett.">
        <title>Horizontal gene cluster transfer increased hallucinogenic mushroom diversity.</title>
        <authorList>
            <person name="Reynolds H.T."/>
            <person name="Vijayakumar V."/>
            <person name="Gluck-Thaler E."/>
            <person name="Korotkin H.B."/>
            <person name="Matheny P.B."/>
            <person name="Slot J.C."/>
        </authorList>
    </citation>
    <scope>NUCLEOTIDE SEQUENCE [LARGE SCALE GENOMIC DNA]</scope>
    <source>
        <strain evidence="2 3">2629</strain>
    </source>
</reference>
<proteinExistence type="predicted"/>
<keyword evidence="1" id="KW-0812">Transmembrane</keyword>
<name>A0A409VDJ9_9AGAR</name>
<feature type="transmembrane region" description="Helical" evidence="1">
    <location>
        <begin position="22"/>
        <end position="40"/>
    </location>
</feature>
<protein>
    <submittedName>
        <fullName evidence="2">Uncharacterized protein</fullName>
    </submittedName>
</protein>
<feature type="transmembrane region" description="Helical" evidence="1">
    <location>
        <begin position="102"/>
        <end position="119"/>
    </location>
</feature>
<accession>A0A409VDJ9</accession>
<dbReference type="OrthoDB" id="2524788at2759"/>
<evidence type="ECO:0000313" key="2">
    <source>
        <dbReference type="EMBL" id="PPQ64005.1"/>
    </source>
</evidence>
<dbReference type="Proteomes" id="UP000284842">
    <property type="component" value="Unassembled WGS sequence"/>
</dbReference>
<dbReference type="InParanoid" id="A0A409VDJ9"/>
<evidence type="ECO:0000256" key="1">
    <source>
        <dbReference type="SAM" id="Phobius"/>
    </source>
</evidence>
<feature type="transmembrane region" description="Helical" evidence="1">
    <location>
        <begin position="52"/>
        <end position="73"/>
    </location>
</feature>
<keyword evidence="3" id="KW-1185">Reference proteome</keyword>
<keyword evidence="1" id="KW-1133">Transmembrane helix</keyword>
<sequence length="169" mass="17631">MPSSPAHASDVQFLVRNSMNMGYQWASILVPPVYIALTVSRKGGSALSLNRSLRATWAGGLSGAALTGTAAYLRYDNSTEDSVRAQRITTAYDTSALRRNDHATIGGLVSAVLVPAIFWKRANVVNLILGGAGIGTAVGCCVHYAKLLSGDVPAKVDIVIPGPKSDSSS</sequence>
<evidence type="ECO:0000313" key="3">
    <source>
        <dbReference type="Proteomes" id="UP000284842"/>
    </source>
</evidence>
<feature type="transmembrane region" description="Helical" evidence="1">
    <location>
        <begin position="124"/>
        <end position="145"/>
    </location>
</feature>
<comment type="caution">
    <text evidence="2">The sequence shown here is derived from an EMBL/GenBank/DDBJ whole genome shotgun (WGS) entry which is preliminary data.</text>
</comment>
<dbReference type="AlphaFoldDB" id="A0A409VDJ9"/>
<dbReference type="EMBL" id="NHTK01006100">
    <property type="protein sequence ID" value="PPQ64005.1"/>
    <property type="molecule type" value="Genomic_DNA"/>
</dbReference>
<keyword evidence="1" id="KW-0472">Membrane</keyword>
<organism evidence="2 3">
    <name type="scientific">Panaeolus cyanescens</name>
    <dbReference type="NCBI Taxonomy" id="181874"/>
    <lineage>
        <taxon>Eukaryota</taxon>
        <taxon>Fungi</taxon>
        <taxon>Dikarya</taxon>
        <taxon>Basidiomycota</taxon>
        <taxon>Agaricomycotina</taxon>
        <taxon>Agaricomycetes</taxon>
        <taxon>Agaricomycetidae</taxon>
        <taxon>Agaricales</taxon>
        <taxon>Agaricineae</taxon>
        <taxon>Galeropsidaceae</taxon>
        <taxon>Panaeolus</taxon>
    </lineage>
</organism>